<evidence type="ECO:0000313" key="3">
    <source>
        <dbReference type="Proteomes" id="UP001558613"/>
    </source>
</evidence>
<keyword evidence="3" id="KW-1185">Reference proteome</keyword>
<feature type="compositionally biased region" description="Polar residues" evidence="1">
    <location>
        <begin position="24"/>
        <end position="34"/>
    </location>
</feature>
<gene>
    <name evidence="2" type="ORF">QQF64_030093</name>
</gene>
<evidence type="ECO:0000313" key="2">
    <source>
        <dbReference type="EMBL" id="KAL1271077.1"/>
    </source>
</evidence>
<name>A0ABR3N2N2_9TELE</name>
<evidence type="ECO:0000256" key="1">
    <source>
        <dbReference type="SAM" id="MobiDB-lite"/>
    </source>
</evidence>
<protein>
    <submittedName>
        <fullName evidence="2">Uncharacterized protein</fullName>
    </submittedName>
</protein>
<accession>A0ABR3N2N2</accession>
<dbReference type="EMBL" id="JAYMGO010000007">
    <property type="protein sequence ID" value="KAL1271077.1"/>
    <property type="molecule type" value="Genomic_DNA"/>
</dbReference>
<organism evidence="2 3">
    <name type="scientific">Cirrhinus molitorella</name>
    <name type="common">mud carp</name>
    <dbReference type="NCBI Taxonomy" id="172907"/>
    <lineage>
        <taxon>Eukaryota</taxon>
        <taxon>Metazoa</taxon>
        <taxon>Chordata</taxon>
        <taxon>Craniata</taxon>
        <taxon>Vertebrata</taxon>
        <taxon>Euteleostomi</taxon>
        <taxon>Actinopterygii</taxon>
        <taxon>Neopterygii</taxon>
        <taxon>Teleostei</taxon>
        <taxon>Ostariophysi</taxon>
        <taxon>Cypriniformes</taxon>
        <taxon>Cyprinidae</taxon>
        <taxon>Labeoninae</taxon>
        <taxon>Labeonini</taxon>
        <taxon>Cirrhinus</taxon>
    </lineage>
</organism>
<proteinExistence type="predicted"/>
<feature type="compositionally biased region" description="Low complexity" evidence="1">
    <location>
        <begin position="1"/>
        <end position="13"/>
    </location>
</feature>
<comment type="caution">
    <text evidence="2">The sequence shown here is derived from an EMBL/GenBank/DDBJ whole genome shotgun (WGS) entry which is preliminary data.</text>
</comment>
<reference evidence="2 3" key="1">
    <citation type="submission" date="2023-09" db="EMBL/GenBank/DDBJ databases">
        <authorList>
            <person name="Wang M."/>
        </authorList>
    </citation>
    <scope>NUCLEOTIDE SEQUENCE [LARGE SCALE GENOMIC DNA]</scope>
    <source>
        <strain evidence="2">GT-2023</strain>
        <tissue evidence="2">Liver</tissue>
    </source>
</reference>
<dbReference type="Proteomes" id="UP001558613">
    <property type="component" value="Unassembled WGS sequence"/>
</dbReference>
<sequence>MSSSSSSSSESNSRATSRDDLKDLSTSTPANADKTTLPAKCGTGGTTSSDVSPTENHREERHHSKPSSTTSVRHRSKTHTQLIKEKLDHIKAEMQKTSKVHLHQRPERKAYHPFVWNTLSPYRDTTEIDHLLTTKPWPQSDVRHGDYIKHQIPRALYAVANEKRKTATLFIMSFM</sequence>
<feature type="region of interest" description="Disordered" evidence="1">
    <location>
        <begin position="1"/>
        <end position="81"/>
    </location>
</feature>